<evidence type="ECO:0000256" key="2">
    <source>
        <dbReference type="ARBA" id="ARBA00022448"/>
    </source>
</evidence>
<reference evidence="10 11" key="1">
    <citation type="journal article" date="2019" name="Nat. Microbiol.">
        <title>Mediterranean grassland soil C-N compound turnover is dependent on rainfall and depth, and is mediated by genomically divergent microorganisms.</title>
        <authorList>
            <person name="Diamond S."/>
            <person name="Andeer P.F."/>
            <person name="Li Z."/>
            <person name="Crits-Christoph A."/>
            <person name="Burstein D."/>
            <person name="Anantharaman K."/>
            <person name="Lane K.R."/>
            <person name="Thomas B.C."/>
            <person name="Pan C."/>
            <person name="Northen T.R."/>
            <person name="Banfield J.F."/>
        </authorList>
    </citation>
    <scope>NUCLEOTIDE SEQUENCE [LARGE SCALE GENOMIC DNA]</scope>
    <source>
        <strain evidence="10">NP_5</strain>
    </source>
</reference>
<evidence type="ECO:0000256" key="5">
    <source>
        <dbReference type="ARBA" id="ARBA00022989"/>
    </source>
</evidence>
<keyword evidence="2" id="KW-0813">Transport</keyword>
<name>A0A537M3C9_9BACT</name>
<feature type="transmembrane region" description="Helical" evidence="8">
    <location>
        <begin position="413"/>
        <end position="434"/>
    </location>
</feature>
<evidence type="ECO:0000256" key="4">
    <source>
        <dbReference type="ARBA" id="ARBA00022692"/>
    </source>
</evidence>
<feature type="transmembrane region" description="Helical" evidence="8">
    <location>
        <begin position="150"/>
        <end position="171"/>
    </location>
</feature>
<protein>
    <submittedName>
        <fullName evidence="10">MFS transporter</fullName>
    </submittedName>
</protein>
<gene>
    <name evidence="10" type="ORF">E6H02_02795</name>
</gene>
<evidence type="ECO:0000256" key="6">
    <source>
        <dbReference type="ARBA" id="ARBA00023136"/>
    </source>
</evidence>
<dbReference type="PROSITE" id="PS50850">
    <property type="entry name" value="MFS"/>
    <property type="match status" value="1"/>
</dbReference>
<dbReference type="Gene3D" id="1.20.1250.20">
    <property type="entry name" value="MFS general substrate transporter like domains"/>
    <property type="match status" value="1"/>
</dbReference>
<dbReference type="InterPro" id="IPR050171">
    <property type="entry name" value="MFS_Transporters"/>
</dbReference>
<dbReference type="Pfam" id="PF07690">
    <property type="entry name" value="MFS_1"/>
    <property type="match status" value="1"/>
</dbReference>
<dbReference type="Proteomes" id="UP000320393">
    <property type="component" value="Unassembled WGS sequence"/>
</dbReference>
<feature type="transmembrane region" description="Helical" evidence="8">
    <location>
        <begin position="91"/>
        <end position="114"/>
    </location>
</feature>
<feature type="transmembrane region" description="Helical" evidence="8">
    <location>
        <begin position="323"/>
        <end position="341"/>
    </location>
</feature>
<feature type="transmembrane region" description="Helical" evidence="8">
    <location>
        <begin position="253"/>
        <end position="271"/>
    </location>
</feature>
<proteinExistence type="predicted"/>
<evidence type="ECO:0000259" key="9">
    <source>
        <dbReference type="PROSITE" id="PS50850"/>
    </source>
</evidence>
<evidence type="ECO:0000256" key="7">
    <source>
        <dbReference type="SAM" id="MobiDB-lite"/>
    </source>
</evidence>
<dbReference type="PANTHER" id="PTHR23517:SF3">
    <property type="entry name" value="INTEGRAL MEMBRANE TRANSPORT PROTEIN"/>
    <property type="match status" value="1"/>
</dbReference>
<feature type="transmembrane region" description="Helical" evidence="8">
    <location>
        <begin position="183"/>
        <end position="206"/>
    </location>
</feature>
<feature type="region of interest" description="Disordered" evidence="7">
    <location>
        <begin position="11"/>
        <end position="34"/>
    </location>
</feature>
<keyword evidence="4 8" id="KW-0812">Transmembrane</keyword>
<dbReference type="GO" id="GO:0022857">
    <property type="term" value="F:transmembrane transporter activity"/>
    <property type="evidence" value="ECO:0007669"/>
    <property type="project" value="InterPro"/>
</dbReference>
<dbReference type="EMBL" id="VBAM01000089">
    <property type="protein sequence ID" value="TMJ14774.1"/>
    <property type="molecule type" value="Genomic_DNA"/>
</dbReference>
<feature type="transmembrane region" description="Helical" evidence="8">
    <location>
        <begin position="126"/>
        <end position="144"/>
    </location>
</feature>
<dbReference type="PANTHER" id="PTHR23517">
    <property type="entry name" value="RESISTANCE PROTEIN MDTM, PUTATIVE-RELATED-RELATED"/>
    <property type="match status" value="1"/>
</dbReference>
<dbReference type="AlphaFoldDB" id="A0A537M3C9"/>
<organism evidence="10 11">
    <name type="scientific">Candidatus Segetimicrobium genomatis</name>
    <dbReference type="NCBI Taxonomy" id="2569760"/>
    <lineage>
        <taxon>Bacteria</taxon>
        <taxon>Bacillati</taxon>
        <taxon>Candidatus Sysuimicrobiota</taxon>
        <taxon>Candidatus Sysuimicrobiia</taxon>
        <taxon>Candidatus Sysuimicrobiales</taxon>
        <taxon>Candidatus Segetimicrobiaceae</taxon>
        <taxon>Candidatus Segetimicrobium</taxon>
    </lineage>
</organism>
<feature type="transmembrane region" description="Helical" evidence="8">
    <location>
        <begin position="212"/>
        <end position="232"/>
    </location>
</feature>
<evidence type="ECO:0000313" key="10">
    <source>
        <dbReference type="EMBL" id="TMJ14774.1"/>
    </source>
</evidence>
<dbReference type="GO" id="GO:0005886">
    <property type="term" value="C:plasma membrane"/>
    <property type="evidence" value="ECO:0007669"/>
    <property type="project" value="UniProtKB-SubCell"/>
</dbReference>
<comment type="caution">
    <text evidence="10">The sequence shown here is derived from an EMBL/GenBank/DDBJ whole genome shotgun (WGS) entry which is preliminary data.</text>
</comment>
<accession>A0A537M3C9</accession>
<evidence type="ECO:0000313" key="11">
    <source>
        <dbReference type="Proteomes" id="UP000320393"/>
    </source>
</evidence>
<dbReference type="InterPro" id="IPR036259">
    <property type="entry name" value="MFS_trans_sf"/>
</dbReference>
<keyword evidence="6 8" id="KW-0472">Membrane</keyword>
<feature type="transmembrane region" description="Helical" evidence="8">
    <location>
        <begin position="65"/>
        <end position="85"/>
    </location>
</feature>
<comment type="subcellular location">
    <subcellularLocation>
        <location evidence="1">Cell membrane</location>
        <topology evidence="1">Multi-pass membrane protein</topology>
    </subcellularLocation>
</comment>
<feature type="domain" description="Major facilitator superfamily (MFS) profile" evidence="9">
    <location>
        <begin position="53"/>
        <end position="435"/>
    </location>
</feature>
<sequence>MRRCAGRCRRTAKAMQNRGSRGEPAPPAERSGGRPDAAVPFLQAGAAPAVANPGSVLWLNNALQILSTAAWYVAAPFIPLYLAAQGAPAEVIGGIIGFSGVVPLLISLHAGALVDERGPVMVTKGSVLLYALAGAILTALHAVWAAALAYALMGIANIGFAVASQAVVAAASTPTTRVRNYGYYSLWNSAGAVIGPVLGGFITGHFGYRTAFALVSLLMIPSFAIAGALRGLPAVPGRTLSLATAHRLTGTILRQRGVGAILFISFMVVWGQTLQQSFYPLYLHKVGLSPSLIGIIIATISLGSMVVRSFLSRGVEWLGYGRLLLGATALLAVTLGITPLLRHFWPLIVVSGFMGASLGFTQPLTMSLMVESVSAEFWGVAFGIRQGAQRIGAILSPIGFGLVTTASRVESAFFLGGATLLAALPIIAGVTAHLRRPRPTA</sequence>
<keyword evidence="3" id="KW-1003">Cell membrane</keyword>
<evidence type="ECO:0000256" key="1">
    <source>
        <dbReference type="ARBA" id="ARBA00004651"/>
    </source>
</evidence>
<evidence type="ECO:0000256" key="3">
    <source>
        <dbReference type="ARBA" id="ARBA00022475"/>
    </source>
</evidence>
<dbReference type="SUPFAM" id="SSF103473">
    <property type="entry name" value="MFS general substrate transporter"/>
    <property type="match status" value="1"/>
</dbReference>
<evidence type="ECO:0000256" key="8">
    <source>
        <dbReference type="SAM" id="Phobius"/>
    </source>
</evidence>
<keyword evidence="5 8" id="KW-1133">Transmembrane helix</keyword>
<dbReference type="InterPro" id="IPR020846">
    <property type="entry name" value="MFS_dom"/>
</dbReference>
<dbReference type="InterPro" id="IPR011701">
    <property type="entry name" value="MFS"/>
</dbReference>
<feature type="transmembrane region" description="Helical" evidence="8">
    <location>
        <begin position="291"/>
        <end position="311"/>
    </location>
</feature>